<dbReference type="RefSeq" id="XP_066699674.1">
    <property type="nucleotide sequence ID" value="XM_066843562.1"/>
</dbReference>
<dbReference type="EMBL" id="JAQQWE010000005">
    <property type="protein sequence ID" value="KAK7951612.1"/>
    <property type="molecule type" value="Genomic_DNA"/>
</dbReference>
<dbReference type="SMART" id="SM00471">
    <property type="entry name" value="HDc"/>
    <property type="match status" value="1"/>
</dbReference>
<protein>
    <recommendedName>
        <fullName evidence="1">HD/PDEase domain-containing protein</fullName>
    </recommendedName>
</protein>
<organism evidence="2 3">
    <name type="scientific">Apiospora aurea</name>
    <dbReference type="NCBI Taxonomy" id="335848"/>
    <lineage>
        <taxon>Eukaryota</taxon>
        <taxon>Fungi</taxon>
        <taxon>Dikarya</taxon>
        <taxon>Ascomycota</taxon>
        <taxon>Pezizomycotina</taxon>
        <taxon>Sordariomycetes</taxon>
        <taxon>Xylariomycetidae</taxon>
        <taxon>Amphisphaeriales</taxon>
        <taxon>Apiosporaceae</taxon>
        <taxon>Apiospora</taxon>
    </lineage>
</organism>
<keyword evidence="3" id="KW-1185">Reference proteome</keyword>
<reference evidence="2 3" key="1">
    <citation type="submission" date="2023-01" db="EMBL/GenBank/DDBJ databases">
        <title>Analysis of 21 Apiospora genomes using comparative genomics revels a genus with tremendous synthesis potential of carbohydrate active enzymes and secondary metabolites.</title>
        <authorList>
            <person name="Sorensen T."/>
        </authorList>
    </citation>
    <scope>NUCLEOTIDE SEQUENCE [LARGE SCALE GENOMIC DNA]</scope>
    <source>
        <strain evidence="2 3">CBS 24483</strain>
    </source>
</reference>
<evidence type="ECO:0000313" key="2">
    <source>
        <dbReference type="EMBL" id="KAK7951612.1"/>
    </source>
</evidence>
<accession>A0ABR1QCA2</accession>
<evidence type="ECO:0000313" key="3">
    <source>
        <dbReference type="Proteomes" id="UP001391051"/>
    </source>
</evidence>
<dbReference type="SUPFAM" id="SSF109604">
    <property type="entry name" value="HD-domain/PDEase-like"/>
    <property type="match status" value="1"/>
</dbReference>
<dbReference type="Gene3D" id="1.10.3210.10">
    <property type="entry name" value="Hypothetical protein af1432"/>
    <property type="match status" value="1"/>
</dbReference>
<gene>
    <name evidence="2" type="ORF">PG986_007340</name>
</gene>
<comment type="caution">
    <text evidence="2">The sequence shown here is derived from an EMBL/GenBank/DDBJ whole genome shotgun (WGS) entry which is preliminary data.</text>
</comment>
<name>A0ABR1QCA2_9PEZI</name>
<sequence>MCSLSASASSASSAPIRAGRFQTHELGQDGDAAAVVTIRDELYGTVTITEPVLTELLRSEALARLAGVHQHGISGLLGLTPKVTRLEHTVGAMLLVRHVGASVAEQVAALLHDVSHTAMSHVVDFAMASSSVDEGSFHEVHKMRYIRDFTPIPEILARHGFVDLPGPLDEELFPLVEQPAPRLCADRLDYALRDVVGLEHMTLADAQRVIASLRAWPSADSPERYLVLQDQDQAPLALALARAYAACDRDVWGNPSHGDLYTRTAGLMKSLLQQDTMQEAELWTLSDEAFWARMRGAASPEQQAAMDRLEREGLPDGKSLALPRLAKVRTIDPDVCLPGADKPAPLSQLWPAYDAERREYIKTRQALYAPPPA</sequence>
<dbReference type="InterPro" id="IPR050135">
    <property type="entry name" value="dGTPase-like"/>
</dbReference>
<dbReference type="Proteomes" id="UP001391051">
    <property type="component" value="Unassembled WGS sequence"/>
</dbReference>
<dbReference type="GeneID" id="92076624"/>
<dbReference type="PANTHER" id="PTHR11373:SF4">
    <property type="entry name" value="DEOXYNUCLEOSIDE TRIPHOSPHATE TRIPHOSPHOHYDROLASE SAMHD1"/>
    <property type="match status" value="1"/>
</dbReference>
<dbReference type="InterPro" id="IPR003607">
    <property type="entry name" value="HD/PDEase_dom"/>
</dbReference>
<proteinExistence type="predicted"/>
<dbReference type="PANTHER" id="PTHR11373">
    <property type="entry name" value="DEOXYNUCLEOSIDE TRIPHOSPHATE TRIPHOSPHOHYDROLASE"/>
    <property type="match status" value="1"/>
</dbReference>
<evidence type="ECO:0000259" key="1">
    <source>
        <dbReference type="SMART" id="SM00471"/>
    </source>
</evidence>
<feature type="domain" description="HD/PDEase" evidence="1">
    <location>
        <begin position="81"/>
        <end position="200"/>
    </location>
</feature>